<comment type="caution">
    <text evidence="2">The sequence shown here is derived from an EMBL/GenBank/DDBJ whole genome shotgun (WGS) entry which is preliminary data.</text>
</comment>
<keyword evidence="3" id="KW-1185">Reference proteome</keyword>
<dbReference type="OrthoDB" id="137427at2157"/>
<dbReference type="AlphaFoldDB" id="A0A7K4HRG7"/>
<feature type="transmembrane region" description="Helical" evidence="1">
    <location>
        <begin position="103"/>
        <end position="123"/>
    </location>
</feature>
<dbReference type="Pfam" id="PF04307">
    <property type="entry name" value="YdjM"/>
    <property type="match status" value="1"/>
</dbReference>
<reference evidence="2 3" key="1">
    <citation type="submission" date="2020-06" db="EMBL/GenBank/DDBJ databases">
        <title>Methanofollis fontis sp. nov., a methanogen isolated from marine sediments near a cold seep at Four-Way Closure Ridge offshore southwestern Taiwan.</title>
        <authorList>
            <person name="Chen S.-C."/>
            <person name="Teng N.-H."/>
            <person name="Lin Y.-S."/>
            <person name="Lai M.-C."/>
            <person name="Chen H.-H."/>
            <person name="Wang C.-C."/>
        </authorList>
    </citation>
    <scope>NUCLEOTIDE SEQUENCE [LARGE SCALE GENOMIC DNA]</scope>
    <source>
        <strain evidence="2 3">DSM 2702</strain>
    </source>
</reference>
<feature type="transmembrane region" description="Helical" evidence="1">
    <location>
        <begin position="212"/>
        <end position="233"/>
    </location>
</feature>
<feature type="transmembrane region" description="Helical" evidence="1">
    <location>
        <begin position="66"/>
        <end position="91"/>
    </location>
</feature>
<accession>A0A7K4HRG7</accession>
<dbReference type="EMBL" id="JABXWR010000001">
    <property type="protein sequence ID" value="NVO67884.1"/>
    <property type="molecule type" value="Genomic_DNA"/>
</dbReference>
<proteinExistence type="predicted"/>
<dbReference type="RefSeq" id="WP_176789488.1">
    <property type="nucleotide sequence ID" value="NZ_JABXWR010000001.1"/>
</dbReference>
<protein>
    <submittedName>
        <fullName evidence="2">Metal-dependent hydrolase</fullName>
    </submittedName>
</protein>
<keyword evidence="1" id="KW-0472">Membrane</keyword>
<evidence type="ECO:0000313" key="3">
    <source>
        <dbReference type="Proteomes" id="UP000570823"/>
    </source>
</evidence>
<feature type="transmembrane region" description="Helical" evidence="1">
    <location>
        <begin position="135"/>
        <end position="153"/>
    </location>
</feature>
<dbReference type="GO" id="GO:0016787">
    <property type="term" value="F:hydrolase activity"/>
    <property type="evidence" value="ECO:0007669"/>
    <property type="project" value="UniProtKB-KW"/>
</dbReference>
<feature type="transmembrane region" description="Helical" evidence="1">
    <location>
        <begin position="188"/>
        <end position="206"/>
    </location>
</feature>
<keyword evidence="2" id="KW-0378">Hydrolase</keyword>
<evidence type="ECO:0000256" key="1">
    <source>
        <dbReference type="SAM" id="Phobius"/>
    </source>
</evidence>
<keyword evidence="1" id="KW-0812">Transmembrane</keyword>
<name>A0A7K4HRG7_9EURY</name>
<sequence length="237" mass="25027">MNGDEHLSISLATAAVVLVPWVSVLPPEWLVAALFGVFIGALAPDADANDSAIFHTRIPGGKGKRLIFLPFFGYAIRYLVYYPISLPFIALLGERGMPRHRGVLHSAIGIVLMTLVLGAYAWAIGTIGLRIPWDIGYTVFLLGFLGGAVGHLLEDSCTRSGVAWLFPLSGHRTHGGIITGSGDPRPTIYAAVMAVAAGGLFAAGNVEAVPAALFPYAGIAVAAALWVIFLLAARPRR</sequence>
<dbReference type="InterPro" id="IPR007404">
    <property type="entry name" value="YdjM-like"/>
</dbReference>
<feature type="transmembrane region" description="Helical" evidence="1">
    <location>
        <begin position="6"/>
        <end position="22"/>
    </location>
</feature>
<organism evidence="2 3">
    <name type="scientific">Methanofollis tationis</name>
    <dbReference type="NCBI Taxonomy" id="81417"/>
    <lineage>
        <taxon>Archaea</taxon>
        <taxon>Methanobacteriati</taxon>
        <taxon>Methanobacteriota</taxon>
        <taxon>Stenosarchaea group</taxon>
        <taxon>Methanomicrobia</taxon>
        <taxon>Methanomicrobiales</taxon>
        <taxon>Methanomicrobiaceae</taxon>
        <taxon>Methanofollis</taxon>
    </lineage>
</organism>
<evidence type="ECO:0000313" key="2">
    <source>
        <dbReference type="EMBL" id="NVO67884.1"/>
    </source>
</evidence>
<gene>
    <name evidence="2" type="ORF">HWN36_11350</name>
</gene>
<keyword evidence="1" id="KW-1133">Transmembrane helix</keyword>
<dbReference type="Proteomes" id="UP000570823">
    <property type="component" value="Unassembled WGS sequence"/>
</dbReference>